<dbReference type="AlphaFoldDB" id="A0A0K0DFF1"/>
<dbReference type="InterPro" id="IPR029034">
    <property type="entry name" value="Cystine-knot_cytokine"/>
</dbReference>
<keyword evidence="1" id="KW-1185">Reference proteome</keyword>
<reference evidence="2" key="2">
    <citation type="submission" date="2017-02" db="UniProtKB">
        <authorList>
            <consortium name="WormBaseParasite"/>
        </authorList>
    </citation>
    <scope>IDENTIFICATION</scope>
</reference>
<dbReference type="Proteomes" id="UP000035642">
    <property type="component" value="Unassembled WGS sequence"/>
</dbReference>
<dbReference type="SUPFAM" id="SSF57501">
    <property type="entry name" value="Cystine-knot cytokines"/>
    <property type="match status" value="1"/>
</dbReference>
<protein>
    <submittedName>
        <fullName evidence="2">Integrase_H2C2 domain-containing protein</fullName>
    </submittedName>
</protein>
<dbReference type="WBParaSite" id="ACAC_0000969301-mRNA-1">
    <property type="protein sequence ID" value="ACAC_0000969301-mRNA-1"/>
    <property type="gene ID" value="ACAC_0000969301"/>
</dbReference>
<evidence type="ECO:0000313" key="1">
    <source>
        <dbReference type="Proteomes" id="UP000035642"/>
    </source>
</evidence>
<name>A0A0K0DFF1_ANGCA</name>
<organism evidence="1 2">
    <name type="scientific">Angiostrongylus cantonensis</name>
    <name type="common">Rat lungworm</name>
    <dbReference type="NCBI Taxonomy" id="6313"/>
    <lineage>
        <taxon>Eukaryota</taxon>
        <taxon>Metazoa</taxon>
        <taxon>Ecdysozoa</taxon>
        <taxon>Nematoda</taxon>
        <taxon>Chromadorea</taxon>
        <taxon>Rhabditida</taxon>
        <taxon>Rhabditina</taxon>
        <taxon>Rhabditomorpha</taxon>
        <taxon>Strongyloidea</taxon>
        <taxon>Metastrongylidae</taxon>
        <taxon>Angiostrongylus</taxon>
    </lineage>
</organism>
<proteinExistence type="predicted"/>
<sequence length="121" mass="14094">MHLFKYRFTVANGSFVEVQQDTEHNFEATFVECTGGHHRPPCHGIDTVIYSSECVTMYEWRRAFVRLPGSNVNFIASLIKVCQKCWTIFQRTVSNNHQTLFQYIYIYVLTKCPCFADAKLV</sequence>
<accession>A0A0K0DFF1</accession>
<dbReference type="Gene3D" id="2.10.90.10">
    <property type="entry name" value="Cystine-knot cytokines"/>
    <property type="match status" value="1"/>
</dbReference>
<reference evidence="1" key="1">
    <citation type="submission" date="2012-09" db="EMBL/GenBank/DDBJ databases">
        <authorList>
            <person name="Martin A.A."/>
        </authorList>
    </citation>
    <scope>NUCLEOTIDE SEQUENCE</scope>
</reference>
<evidence type="ECO:0000313" key="2">
    <source>
        <dbReference type="WBParaSite" id="ACAC_0000969301-mRNA-1"/>
    </source>
</evidence>